<feature type="domain" description="DhaL" evidence="3">
    <location>
        <begin position="10"/>
        <end position="200"/>
    </location>
</feature>
<comment type="caution">
    <text evidence="4">The sequence shown here is derived from an EMBL/GenBank/DDBJ whole genome shotgun (WGS) entry which is preliminary data.</text>
</comment>
<evidence type="ECO:0000256" key="1">
    <source>
        <dbReference type="ARBA" id="ARBA00022679"/>
    </source>
</evidence>
<dbReference type="SMART" id="SM01120">
    <property type="entry name" value="Dak2"/>
    <property type="match status" value="1"/>
</dbReference>
<reference evidence="5" key="1">
    <citation type="journal article" date="2019" name="Int. J. Syst. Evol. Microbiol.">
        <title>The Global Catalogue of Microorganisms (GCM) 10K type strain sequencing project: providing services to taxonomists for standard genome sequencing and annotation.</title>
        <authorList>
            <consortium name="The Broad Institute Genomics Platform"/>
            <consortium name="The Broad Institute Genome Sequencing Center for Infectious Disease"/>
            <person name="Wu L."/>
            <person name="Ma J."/>
        </authorList>
    </citation>
    <scope>NUCLEOTIDE SEQUENCE [LARGE SCALE GENOMIC DNA]</scope>
    <source>
        <strain evidence="5">CGMCC 1.18439</strain>
    </source>
</reference>
<dbReference type="NCBIfam" id="TIGR02365">
    <property type="entry name" value="dha_L_ycgS"/>
    <property type="match status" value="1"/>
</dbReference>
<dbReference type="InterPro" id="IPR004007">
    <property type="entry name" value="DhaL_dom"/>
</dbReference>
<sequence>MSEMSGLTTEQAKALFERFRELIDSHAAELTELDAAIGDADHGSGMQRGAQAAAEAIASADTPAAVFKAAAMSFISKVGGASGPLYGTAFLRAAGVQPQAAEWSAEDLRAALHAGYDGLKQRGGAEPGDKTMLDAWQPALDALDSGGDLQAAAQAAAQGRNATADLIARKGRASYLGERARGHIDPGAASSALLFQALAESAGGPA</sequence>
<evidence type="ECO:0000313" key="4">
    <source>
        <dbReference type="EMBL" id="GHF97425.1"/>
    </source>
</evidence>
<organism evidence="4 5">
    <name type="scientific">Deinococcus piscis</name>
    <dbReference type="NCBI Taxonomy" id="394230"/>
    <lineage>
        <taxon>Bacteria</taxon>
        <taxon>Thermotogati</taxon>
        <taxon>Deinococcota</taxon>
        <taxon>Deinococci</taxon>
        <taxon>Deinococcales</taxon>
        <taxon>Deinococcaceae</taxon>
        <taxon>Deinococcus</taxon>
    </lineage>
</organism>
<dbReference type="SUPFAM" id="SSF101473">
    <property type="entry name" value="DhaL-like"/>
    <property type="match status" value="1"/>
</dbReference>
<dbReference type="PANTHER" id="PTHR28629:SF4">
    <property type="entry name" value="TRIOKINASE_FMN CYCLASE"/>
    <property type="match status" value="1"/>
</dbReference>
<dbReference type="InterPro" id="IPR036117">
    <property type="entry name" value="DhaL_dom_sf"/>
</dbReference>
<dbReference type="InterPro" id="IPR050861">
    <property type="entry name" value="Dihydroxyacetone_Kinase"/>
</dbReference>
<protein>
    <submittedName>
        <fullName evidence="4">Dihydroxyacetone kinase subunit L</fullName>
    </submittedName>
</protein>
<evidence type="ECO:0000256" key="2">
    <source>
        <dbReference type="ARBA" id="ARBA00022777"/>
    </source>
</evidence>
<accession>A0ABQ3K2J2</accession>
<dbReference type="Proteomes" id="UP000632154">
    <property type="component" value="Unassembled WGS sequence"/>
</dbReference>
<evidence type="ECO:0000313" key="5">
    <source>
        <dbReference type="Proteomes" id="UP000632154"/>
    </source>
</evidence>
<name>A0ABQ3K2J2_9DEIO</name>
<gene>
    <name evidence="4" type="ORF">GCM10017783_06610</name>
</gene>
<evidence type="ECO:0000259" key="3">
    <source>
        <dbReference type="PROSITE" id="PS51480"/>
    </source>
</evidence>
<keyword evidence="5" id="KW-1185">Reference proteome</keyword>
<keyword evidence="2 4" id="KW-0418">Kinase</keyword>
<dbReference type="Pfam" id="PF02734">
    <property type="entry name" value="Dak2"/>
    <property type="match status" value="1"/>
</dbReference>
<dbReference type="PANTHER" id="PTHR28629">
    <property type="entry name" value="TRIOKINASE/FMN CYCLASE"/>
    <property type="match status" value="1"/>
</dbReference>
<dbReference type="Gene3D" id="1.25.40.340">
    <property type="match status" value="1"/>
</dbReference>
<dbReference type="PROSITE" id="PS51480">
    <property type="entry name" value="DHAL"/>
    <property type="match status" value="1"/>
</dbReference>
<dbReference type="InterPro" id="IPR012737">
    <property type="entry name" value="DhaK_L_YcgS"/>
</dbReference>
<dbReference type="EMBL" id="BNAL01000005">
    <property type="protein sequence ID" value="GHF97425.1"/>
    <property type="molecule type" value="Genomic_DNA"/>
</dbReference>
<keyword evidence="1" id="KW-0808">Transferase</keyword>
<dbReference type="GO" id="GO:0016301">
    <property type="term" value="F:kinase activity"/>
    <property type="evidence" value="ECO:0007669"/>
    <property type="project" value="UniProtKB-KW"/>
</dbReference>
<proteinExistence type="predicted"/>